<dbReference type="Gene3D" id="1.10.150.240">
    <property type="entry name" value="Putative phosphatase, domain 2"/>
    <property type="match status" value="1"/>
</dbReference>
<dbReference type="RefSeq" id="WP_128520879.1">
    <property type="nucleotide sequence ID" value="NZ_JAQXZP010000058.1"/>
</dbReference>
<dbReference type="AlphaFoldDB" id="A0A3N0HYJ2"/>
<dbReference type="Pfam" id="PF00702">
    <property type="entry name" value="Hydrolase"/>
    <property type="match status" value="1"/>
</dbReference>
<comment type="caution">
    <text evidence="1">The sequence shown here is derived from an EMBL/GenBank/DDBJ whole genome shotgun (WGS) entry which is preliminary data.</text>
</comment>
<dbReference type="InterPro" id="IPR023198">
    <property type="entry name" value="PGP-like_dom2"/>
</dbReference>
<reference evidence="1 2" key="1">
    <citation type="submission" date="2018-11" db="EMBL/GenBank/DDBJ databases">
        <title>Clostridium sp. nov., a member of the family Erysipelotrichaceae isolated from pig faeces.</title>
        <authorList>
            <person name="Chang Y.-H."/>
        </authorList>
    </citation>
    <scope>NUCLEOTIDE SEQUENCE [LARGE SCALE GENOMIC DNA]</scope>
    <source>
        <strain evidence="1 2">YH-panp20</strain>
    </source>
</reference>
<dbReference type="PANTHER" id="PTHR43611">
    <property type="entry name" value="ALPHA-D-GLUCOSE 1-PHOSPHATE PHOSPHATASE"/>
    <property type="match status" value="1"/>
</dbReference>
<dbReference type="NCBIfam" id="TIGR01509">
    <property type="entry name" value="HAD-SF-IA-v3"/>
    <property type="match status" value="1"/>
</dbReference>
<organism evidence="1 2">
    <name type="scientific">Absicoccus porci</name>
    <dbReference type="NCBI Taxonomy" id="2486576"/>
    <lineage>
        <taxon>Bacteria</taxon>
        <taxon>Bacillati</taxon>
        <taxon>Bacillota</taxon>
        <taxon>Erysipelotrichia</taxon>
        <taxon>Erysipelotrichales</taxon>
        <taxon>Erysipelotrichaceae</taxon>
        <taxon>Absicoccus</taxon>
    </lineage>
</organism>
<dbReference type="PRINTS" id="PR00413">
    <property type="entry name" value="HADHALOGNASE"/>
</dbReference>
<dbReference type="InterPro" id="IPR006439">
    <property type="entry name" value="HAD-SF_hydro_IA"/>
</dbReference>
<evidence type="ECO:0000313" key="1">
    <source>
        <dbReference type="EMBL" id="RNM29815.1"/>
    </source>
</evidence>
<dbReference type="PANTHER" id="PTHR43611:SF3">
    <property type="entry name" value="FLAVIN MONONUCLEOTIDE HYDROLASE 1, CHLOROPLATIC"/>
    <property type="match status" value="1"/>
</dbReference>
<dbReference type="EMBL" id="RJQC01000003">
    <property type="protein sequence ID" value="RNM29815.1"/>
    <property type="molecule type" value="Genomic_DNA"/>
</dbReference>
<sequence length="201" mass="23119">MINTVIFDVGGVLVHFDRDIYFSKRGYEPAKAKQLTQAVFDHPAWLEYDLGNLDDVTIRNRFMQDAPELADDIEKSLIHLHGVISKKTSTIPWIRSIQQMGQKVYILSNIGKTCVADNRDALDFVSMVDGCFWSYEHHVIKPDLKAFQMMMDQFHIDPKQAVFIDDTKKNVEAGKQFGLYGLWYQDQRQAESDLMAILKGN</sequence>
<proteinExistence type="predicted"/>
<evidence type="ECO:0000313" key="2">
    <source>
        <dbReference type="Proteomes" id="UP000276568"/>
    </source>
</evidence>
<dbReference type="SFLD" id="SFLDS00003">
    <property type="entry name" value="Haloacid_Dehalogenase"/>
    <property type="match status" value="1"/>
</dbReference>
<dbReference type="InterPro" id="IPR023214">
    <property type="entry name" value="HAD_sf"/>
</dbReference>
<gene>
    <name evidence="1" type="ORF">EDX97_09325</name>
</gene>
<dbReference type="SUPFAM" id="SSF56784">
    <property type="entry name" value="HAD-like"/>
    <property type="match status" value="1"/>
</dbReference>
<dbReference type="Gene3D" id="3.40.50.1000">
    <property type="entry name" value="HAD superfamily/HAD-like"/>
    <property type="match status" value="1"/>
</dbReference>
<dbReference type="InterPro" id="IPR036412">
    <property type="entry name" value="HAD-like_sf"/>
</dbReference>
<keyword evidence="2" id="KW-1185">Reference proteome</keyword>
<accession>A0A3N0HYJ2</accession>
<evidence type="ECO:0008006" key="3">
    <source>
        <dbReference type="Google" id="ProtNLM"/>
    </source>
</evidence>
<dbReference type="OrthoDB" id="9797415at2"/>
<dbReference type="Proteomes" id="UP000276568">
    <property type="component" value="Unassembled WGS sequence"/>
</dbReference>
<protein>
    <recommendedName>
        <fullName evidence="3">HAD family phosphatase</fullName>
    </recommendedName>
</protein>
<dbReference type="SFLD" id="SFLDG01129">
    <property type="entry name" value="C1.5:_HAD__Beta-PGM__Phosphata"/>
    <property type="match status" value="1"/>
</dbReference>
<name>A0A3N0HYJ2_9FIRM</name>